<sequence length="186" mass="20893">MANRVIDPESGKRDFQFSCNANNDFNRSEFSFRLDFTGMMPKRKRRTIHGDEIRNVGNDSNDNKENGKSGANESKSGKKKKIKRSNSSGNIAGSSALTPQNRNINLTSIVKGTIKRRVSTCLLKHKLRKLQDYSLPYQHDNFALLRETCNVSQQSSSPSRSQKATPPPKPPRQNPPKKSKLTAAKF</sequence>
<proteinExistence type="predicted"/>
<comment type="caution">
    <text evidence="2">The sequence shown here is derived from an EMBL/GenBank/DDBJ whole genome shotgun (WGS) entry which is preliminary data.</text>
</comment>
<reference evidence="2 3" key="1">
    <citation type="submission" date="2024-04" db="EMBL/GenBank/DDBJ databases">
        <authorList>
            <consortium name="Genoscope - CEA"/>
            <person name="William W."/>
        </authorList>
    </citation>
    <scope>NUCLEOTIDE SEQUENCE [LARGE SCALE GENOMIC DNA]</scope>
</reference>
<feature type="region of interest" description="Disordered" evidence="1">
    <location>
        <begin position="150"/>
        <end position="186"/>
    </location>
</feature>
<evidence type="ECO:0000313" key="2">
    <source>
        <dbReference type="EMBL" id="CAL1531740.1"/>
    </source>
</evidence>
<feature type="compositionally biased region" description="Low complexity" evidence="1">
    <location>
        <begin position="85"/>
        <end position="96"/>
    </location>
</feature>
<dbReference type="AlphaFoldDB" id="A0AAV2HD21"/>
<accession>A0AAV2HD21</accession>
<evidence type="ECO:0000313" key="3">
    <source>
        <dbReference type="Proteomes" id="UP001497497"/>
    </source>
</evidence>
<keyword evidence="3" id="KW-1185">Reference proteome</keyword>
<name>A0AAV2HD21_LYMST</name>
<feature type="compositionally biased region" description="Low complexity" evidence="1">
    <location>
        <begin position="152"/>
        <end position="164"/>
    </location>
</feature>
<dbReference type="Proteomes" id="UP001497497">
    <property type="component" value="Unassembled WGS sequence"/>
</dbReference>
<feature type="region of interest" description="Disordered" evidence="1">
    <location>
        <begin position="43"/>
        <end position="98"/>
    </location>
</feature>
<dbReference type="EMBL" id="CAXITT010000096">
    <property type="protein sequence ID" value="CAL1531740.1"/>
    <property type="molecule type" value="Genomic_DNA"/>
</dbReference>
<feature type="compositionally biased region" description="Pro residues" evidence="1">
    <location>
        <begin position="165"/>
        <end position="174"/>
    </location>
</feature>
<feature type="non-terminal residue" evidence="2">
    <location>
        <position position="186"/>
    </location>
</feature>
<evidence type="ECO:0000256" key="1">
    <source>
        <dbReference type="SAM" id="MobiDB-lite"/>
    </source>
</evidence>
<gene>
    <name evidence="2" type="ORF">GSLYS_00005835001</name>
</gene>
<protein>
    <submittedName>
        <fullName evidence="2">Uncharacterized protein</fullName>
    </submittedName>
</protein>
<organism evidence="2 3">
    <name type="scientific">Lymnaea stagnalis</name>
    <name type="common">Great pond snail</name>
    <name type="synonym">Helix stagnalis</name>
    <dbReference type="NCBI Taxonomy" id="6523"/>
    <lineage>
        <taxon>Eukaryota</taxon>
        <taxon>Metazoa</taxon>
        <taxon>Spiralia</taxon>
        <taxon>Lophotrochozoa</taxon>
        <taxon>Mollusca</taxon>
        <taxon>Gastropoda</taxon>
        <taxon>Heterobranchia</taxon>
        <taxon>Euthyneura</taxon>
        <taxon>Panpulmonata</taxon>
        <taxon>Hygrophila</taxon>
        <taxon>Lymnaeoidea</taxon>
        <taxon>Lymnaeidae</taxon>
        <taxon>Lymnaea</taxon>
    </lineage>
</organism>